<dbReference type="KEGG" id="sgs:AVL59_30640"/>
<proteinExistence type="predicted"/>
<gene>
    <name evidence="1" type="ORF">AVL59_30640</name>
    <name evidence="2" type="ORF">J2Z21_008579</name>
</gene>
<organism evidence="1 3">
    <name type="scientific">Streptomyces griseochromogenes</name>
    <dbReference type="NCBI Taxonomy" id="68214"/>
    <lineage>
        <taxon>Bacteria</taxon>
        <taxon>Bacillati</taxon>
        <taxon>Actinomycetota</taxon>
        <taxon>Actinomycetes</taxon>
        <taxon>Kitasatosporales</taxon>
        <taxon>Streptomycetaceae</taxon>
        <taxon>Streptomyces</taxon>
    </lineage>
</organism>
<protein>
    <submittedName>
        <fullName evidence="1">Uncharacterized protein</fullName>
    </submittedName>
</protein>
<accession>A0A1B1B3H7</accession>
<name>A0A1B1B3H7_9ACTN</name>
<reference evidence="2 4" key="2">
    <citation type="submission" date="2021-03" db="EMBL/GenBank/DDBJ databases">
        <title>Genomic Encyclopedia of Type Strains, Phase IV (KMG-IV): sequencing the most valuable type-strain genomes for metagenomic binning, comparative biology and taxonomic classification.</title>
        <authorList>
            <person name="Goeker M."/>
        </authorList>
    </citation>
    <scope>NUCLEOTIDE SEQUENCE [LARGE SCALE GENOMIC DNA]</scope>
    <source>
        <strain evidence="2 4">DSM 40499</strain>
    </source>
</reference>
<dbReference type="Proteomes" id="UP000092659">
    <property type="component" value="Chromosome"/>
</dbReference>
<keyword evidence="4" id="KW-1185">Reference proteome</keyword>
<dbReference type="Proteomes" id="UP001519309">
    <property type="component" value="Unassembled WGS sequence"/>
</dbReference>
<dbReference type="RefSeq" id="WP_067310908.1">
    <property type="nucleotide sequence ID" value="NZ_CP016279.1"/>
</dbReference>
<sequence length="68" mass="7371">MANGSGEWARMRSMPPKTALGWLCVKERAKGPPSWSGSVFAGHRVVALLVPSLGWLDPHPAVCDNTER</sequence>
<evidence type="ECO:0000313" key="1">
    <source>
        <dbReference type="EMBL" id="ANP53311.1"/>
    </source>
</evidence>
<dbReference type="AlphaFoldDB" id="A0A1B1B3H7"/>
<dbReference type="EMBL" id="CP016279">
    <property type="protein sequence ID" value="ANP53311.1"/>
    <property type="molecule type" value="Genomic_DNA"/>
</dbReference>
<evidence type="ECO:0000313" key="2">
    <source>
        <dbReference type="EMBL" id="MBP2055563.1"/>
    </source>
</evidence>
<dbReference type="STRING" id="68214.AVL59_30640"/>
<reference evidence="1 3" key="1">
    <citation type="submission" date="2016-06" db="EMBL/GenBank/DDBJ databases">
        <title>Complete genome sequence of Streptomyces griseochromogenes ATCC 14511, the Blasticidin S producer.</title>
        <authorList>
            <person name="Wu L."/>
        </authorList>
    </citation>
    <scope>NUCLEOTIDE SEQUENCE [LARGE SCALE GENOMIC DNA]</scope>
    <source>
        <strain evidence="1 3">ATCC 14511</strain>
    </source>
</reference>
<evidence type="ECO:0000313" key="4">
    <source>
        <dbReference type="Proteomes" id="UP001519309"/>
    </source>
</evidence>
<dbReference type="EMBL" id="JAGGLP010000031">
    <property type="protein sequence ID" value="MBP2055563.1"/>
    <property type="molecule type" value="Genomic_DNA"/>
</dbReference>
<evidence type="ECO:0000313" key="3">
    <source>
        <dbReference type="Proteomes" id="UP000092659"/>
    </source>
</evidence>